<evidence type="ECO:0000313" key="7">
    <source>
        <dbReference type="EMBL" id="KAK4106198.1"/>
    </source>
</evidence>
<reference evidence="7" key="2">
    <citation type="submission" date="2023-05" db="EMBL/GenBank/DDBJ databases">
        <authorList>
            <consortium name="Lawrence Berkeley National Laboratory"/>
            <person name="Steindorff A."/>
            <person name="Hensen N."/>
            <person name="Bonometti L."/>
            <person name="Westerberg I."/>
            <person name="Brannstrom I.O."/>
            <person name="Guillou S."/>
            <person name="Cros-Aarteil S."/>
            <person name="Calhoun S."/>
            <person name="Haridas S."/>
            <person name="Kuo A."/>
            <person name="Mondo S."/>
            <person name="Pangilinan J."/>
            <person name="Riley R."/>
            <person name="Labutti K."/>
            <person name="Andreopoulos B."/>
            <person name="Lipzen A."/>
            <person name="Chen C."/>
            <person name="Yanf M."/>
            <person name="Daum C."/>
            <person name="Ng V."/>
            <person name="Clum A."/>
            <person name="Ohm R."/>
            <person name="Martin F."/>
            <person name="Silar P."/>
            <person name="Natvig D."/>
            <person name="Lalanne C."/>
            <person name="Gautier V."/>
            <person name="Ament-Velasquez S.L."/>
            <person name="Kruys A."/>
            <person name="Hutchinson M.I."/>
            <person name="Powell A.J."/>
            <person name="Barry K."/>
            <person name="Miller A.N."/>
            <person name="Grigoriev I.V."/>
            <person name="Debuchy R."/>
            <person name="Gladieux P."/>
            <person name="Thoren M.H."/>
            <person name="Johannesson H."/>
        </authorList>
    </citation>
    <scope>NUCLEOTIDE SEQUENCE</scope>
    <source>
        <strain evidence="7">CBS 757.83</strain>
    </source>
</reference>
<feature type="region of interest" description="Disordered" evidence="5">
    <location>
        <begin position="146"/>
        <end position="183"/>
    </location>
</feature>
<dbReference type="InterPro" id="IPR012349">
    <property type="entry name" value="Split_barrel_FMN-bd"/>
</dbReference>
<gene>
    <name evidence="7" type="ORF">N658DRAFT_490801</name>
</gene>
<feature type="compositionally biased region" description="Low complexity" evidence="5">
    <location>
        <begin position="154"/>
        <end position="163"/>
    </location>
</feature>
<dbReference type="GO" id="GO:0010181">
    <property type="term" value="F:FMN binding"/>
    <property type="evidence" value="ECO:0007669"/>
    <property type="project" value="InterPro"/>
</dbReference>
<evidence type="ECO:0000256" key="3">
    <source>
        <dbReference type="ARBA" id="ARBA00022643"/>
    </source>
</evidence>
<comment type="similarity">
    <text evidence="4">Belongs to the flavoredoxin family.</text>
</comment>
<dbReference type="PANTHER" id="PTHR33798:SF5">
    <property type="entry name" value="FLAVIN REDUCTASE LIKE DOMAIN-CONTAINING PROTEIN"/>
    <property type="match status" value="1"/>
</dbReference>
<accession>A0AAN6T646</accession>
<dbReference type="Proteomes" id="UP001305647">
    <property type="component" value="Unassembled WGS sequence"/>
</dbReference>
<evidence type="ECO:0000256" key="1">
    <source>
        <dbReference type="ARBA" id="ARBA00001917"/>
    </source>
</evidence>
<reference evidence="7" key="1">
    <citation type="journal article" date="2023" name="Mol. Phylogenet. Evol.">
        <title>Genome-scale phylogeny and comparative genomics of the fungal order Sordariales.</title>
        <authorList>
            <person name="Hensen N."/>
            <person name="Bonometti L."/>
            <person name="Westerberg I."/>
            <person name="Brannstrom I.O."/>
            <person name="Guillou S."/>
            <person name="Cros-Aarteil S."/>
            <person name="Calhoun S."/>
            <person name="Haridas S."/>
            <person name="Kuo A."/>
            <person name="Mondo S."/>
            <person name="Pangilinan J."/>
            <person name="Riley R."/>
            <person name="LaButti K."/>
            <person name="Andreopoulos B."/>
            <person name="Lipzen A."/>
            <person name="Chen C."/>
            <person name="Yan M."/>
            <person name="Daum C."/>
            <person name="Ng V."/>
            <person name="Clum A."/>
            <person name="Steindorff A."/>
            <person name="Ohm R.A."/>
            <person name="Martin F."/>
            <person name="Silar P."/>
            <person name="Natvig D.O."/>
            <person name="Lalanne C."/>
            <person name="Gautier V."/>
            <person name="Ament-Velasquez S.L."/>
            <person name="Kruys A."/>
            <person name="Hutchinson M.I."/>
            <person name="Powell A.J."/>
            <person name="Barry K."/>
            <person name="Miller A.N."/>
            <person name="Grigoriev I.V."/>
            <person name="Debuchy R."/>
            <person name="Gladieux P."/>
            <person name="Hiltunen Thoren M."/>
            <person name="Johannesson H."/>
        </authorList>
    </citation>
    <scope>NUCLEOTIDE SEQUENCE</scope>
    <source>
        <strain evidence="7">CBS 757.83</strain>
    </source>
</reference>
<name>A0AAN6T646_9PEZI</name>
<organism evidence="7 8">
    <name type="scientific">Parathielavia hyrcaniae</name>
    <dbReference type="NCBI Taxonomy" id="113614"/>
    <lineage>
        <taxon>Eukaryota</taxon>
        <taxon>Fungi</taxon>
        <taxon>Dikarya</taxon>
        <taxon>Ascomycota</taxon>
        <taxon>Pezizomycotina</taxon>
        <taxon>Sordariomycetes</taxon>
        <taxon>Sordariomycetidae</taxon>
        <taxon>Sordariales</taxon>
        <taxon>Chaetomiaceae</taxon>
        <taxon>Parathielavia</taxon>
    </lineage>
</organism>
<comment type="cofactor">
    <cofactor evidence="1">
        <name>FMN</name>
        <dbReference type="ChEBI" id="CHEBI:58210"/>
    </cofactor>
</comment>
<evidence type="ECO:0000259" key="6">
    <source>
        <dbReference type="Pfam" id="PF01613"/>
    </source>
</evidence>
<dbReference type="AlphaFoldDB" id="A0AAN6T646"/>
<keyword evidence="8" id="KW-1185">Reference proteome</keyword>
<dbReference type="SUPFAM" id="SSF50475">
    <property type="entry name" value="FMN-binding split barrel"/>
    <property type="match status" value="1"/>
</dbReference>
<proteinExistence type="inferred from homology"/>
<protein>
    <recommendedName>
        <fullName evidence="6">Flavin reductase like domain-containing protein</fullName>
    </recommendedName>
</protein>
<dbReference type="InterPro" id="IPR002563">
    <property type="entry name" value="Flavin_Rdtase-like_dom"/>
</dbReference>
<evidence type="ECO:0000256" key="4">
    <source>
        <dbReference type="ARBA" id="ARBA00038054"/>
    </source>
</evidence>
<dbReference type="Pfam" id="PF01613">
    <property type="entry name" value="Flavin_Reduct"/>
    <property type="match status" value="1"/>
</dbReference>
<evidence type="ECO:0000256" key="5">
    <source>
        <dbReference type="SAM" id="MobiDB-lite"/>
    </source>
</evidence>
<sequence>MDLTRHLAAARAIISPNFYPGLQGATSSSAPVPRSVTRRQAQLQPTATRFSTFDYYRDFLIKPPHMNHRHQLFTLRPQPRCFSTFRKDSRNTHQTQQVRMAADKTAAWEKQIQRNPHPDFKQVEASRPPFNPSTFFTYTQTPDPDWQFGSGANSTATTTTSPTDQEKEKKQKKHIPIDPHAPDRPAGFNYKLLISAIVPRPIAFLSTRSADGAVTNLAPFSYFQMIGHDPPLFTIGFASSLSASNAKDSLRNLAERRECVINMVSEHYVEAANAASVNAPYGVSEWGLSGLTAAYDCETVPGVARVREAVFAIEGRLESLREFESRATPGKMSTTLAVIEGTRFWVREDAVNDERNLVDPKVLRPISRLGGITYGRLTEGLELPRPDFEKSLGGMEGAKKLESKHVAN</sequence>
<dbReference type="EMBL" id="MU863624">
    <property type="protein sequence ID" value="KAK4106198.1"/>
    <property type="molecule type" value="Genomic_DNA"/>
</dbReference>
<feature type="domain" description="Flavin reductase like" evidence="6">
    <location>
        <begin position="198"/>
        <end position="351"/>
    </location>
</feature>
<evidence type="ECO:0000313" key="8">
    <source>
        <dbReference type="Proteomes" id="UP001305647"/>
    </source>
</evidence>
<keyword evidence="3" id="KW-0288">FMN</keyword>
<keyword evidence="2" id="KW-0285">Flavoprotein</keyword>
<evidence type="ECO:0000256" key="2">
    <source>
        <dbReference type="ARBA" id="ARBA00022630"/>
    </source>
</evidence>
<dbReference type="Gene3D" id="2.30.110.10">
    <property type="entry name" value="Electron Transport, Fmn-binding Protein, Chain A"/>
    <property type="match status" value="1"/>
</dbReference>
<comment type="caution">
    <text evidence="7">The sequence shown here is derived from an EMBL/GenBank/DDBJ whole genome shotgun (WGS) entry which is preliminary data.</text>
</comment>
<feature type="compositionally biased region" description="Basic and acidic residues" evidence="5">
    <location>
        <begin position="164"/>
        <end position="183"/>
    </location>
</feature>
<dbReference type="PANTHER" id="PTHR33798">
    <property type="entry name" value="FLAVOPROTEIN OXYGENASE"/>
    <property type="match status" value="1"/>
</dbReference>